<keyword evidence="1" id="KW-1133">Transmembrane helix</keyword>
<dbReference type="SMART" id="SM00028">
    <property type="entry name" value="TPR"/>
    <property type="match status" value="3"/>
</dbReference>
<reference evidence="3" key="1">
    <citation type="submission" date="2014-10" db="EMBL/GenBank/DDBJ databases">
        <title>Genome sequencing of Vitellibacter sp. D-24.</title>
        <authorList>
            <person name="Thevarajoo S."/>
            <person name="Selvaratnam C."/>
            <person name="Goh K.M."/>
            <person name="Chong C.S."/>
        </authorList>
    </citation>
    <scope>NUCLEOTIDE SEQUENCE [LARGE SCALE GENOMIC DNA]</scope>
    <source>
        <strain evidence="3">D-24</strain>
    </source>
</reference>
<gene>
    <name evidence="2" type="ORF">LS48_11245</name>
</gene>
<proteinExistence type="predicted"/>
<organism evidence="2 3">
    <name type="scientific">Aequorivita aquimaris</name>
    <dbReference type="NCBI Taxonomy" id="1548749"/>
    <lineage>
        <taxon>Bacteria</taxon>
        <taxon>Pseudomonadati</taxon>
        <taxon>Bacteroidota</taxon>
        <taxon>Flavobacteriia</taxon>
        <taxon>Flavobacteriales</taxon>
        <taxon>Flavobacteriaceae</taxon>
        <taxon>Aequorivita</taxon>
    </lineage>
</organism>
<keyword evidence="1" id="KW-0812">Transmembrane</keyword>
<dbReference type="Pfam" id="PF12895">
    <property type="entry name" value="ANAPC3"/>
    <property type="match status" value="1"/>
</dbReference>
<keyword evidence="3" id="KW-1185">Reference proteome</keyword>
<dbReference type="AlphaFoldDB" id="A0A137RGM5"/>
<dbReference type="SUPFAM" id="SSF48452">
    <property type="entry name" value="TPR-like"/>
    <property type="match status" value="1"/>
</dbReference>
<comment type="caution">
    <text evidence="2">The sequence shown here is derived from an EMBL/GenBank/DDBJ whole genome shotgun (WGS) entry which is preliminary data.</text>
</comment>
<accession>A0A137RGM5</accession>
<feature type="transmembrane region" description="Helical" evidence="1">
    <location>
        <begin position="95"/>
        <end position="112"/>
    </location>
</feature>
<dbReference type="PANTHER" id="PTHR12558:SF33">
    <property type="entry name" value="BLL7664 PROTEIN"/>
    <property type="match status" value="1"/>
</dbReference>
<evidence type="ECO:0000313" key="2">
    <source>
        <dbReference type="EMBL" id="KXN98642.1"/>
    </source>
</evidence>
<evidence type="ECO:0000256" key="1">
    <source>
        <dbReference type="SAM" id="Phobius"/>
    </source>
</evidence>
<sequence>MNLNDFFNELRRRNVFKGTVSYLVFSWVLLQVIAILTPIINAPVWVGKMILIILIVLLPVWVCISWFFEITADGIKKTRNVPKEKSITQKTGQKLNTFIIAFLALAIILLFVDRFRLRSQKNEPTIALETNPEKSIAVLPFSDMSPNKQQGYFADGLAEEVLNSLVKINELQVTSRTSAFSFKNKAMDLSEIAKTLQVAYILEGSVRSQDSVIRVSVNLVETKGDNNIWSQSWEKELKNIFKIQNEIAEAVAENLQLRILDKIIPKAEEPNTDAYTLFLEGRHIFHNNFDDSSLLKAEQLLNKSLAIDSTYAPALITLGNIYHSKNNFGIIDYEEAKKLTYQVAEKAIQADSTYAETYAFLSLLSLEYENDIGKAGRLAEKALRLEPNNETALHRASEVALLRGNTEEAIAIHKKVITLDPINAGNYYSLANTYYMAKKFKEAEIAIKESIDLNAHQDVAYSLYALILINQKRYKEALEVIKKEPLEGFRLHIEAIVYHLLGDEEKSNAALTKMINEYEKAWSFQIAGTYAVLQDKEKMYYWLEKARTYNDLGLIELPNEPMFEAYRNETRFKEFMKKLDYKY</sequence>
<protein>
    <submittedName>
        <fullName evidence="2">Uncharacterized protein</fullName>
    </submittedName>
</protein>
<name>A0A137RGM5_9FLAO</name>
<keyword evidence="1" id="KW-0472">Membrane</keyword>
<dbReference type="RefSeq" id="WP_062622609.1">
    <property type="nucleotide sequence ID" value="NZ_JRWG01000006.1"/>
</dbReference>
<dbReference type="InterPro" id="IPR011990">
    <property type="entry name" value="TPR-like_helical_dom_sf"/>
</dbReference>
<reference evidence="2 3" key="2">
    <citation type="journal article" date="2016" name="Int. J. Syst. Evol. Microbiol.">
        <title>Vitellibacter aquimaris sp. nov., a marine bacterium isolated from seawater.</title>
        <authorList>
            <person name="Thevarajoo S."/>
            <person name="Selvaratnam C."/>
            <person name="Goh K.M."/>
            <person name="Hong K.W."/>
            <person name="Chan X.Y."/>
            <person name="Chan K.G."/>
            <person name="Chong C.S."/>
        </authorList>
    </citation>
    <scope>NUCLEOTIDE SEQUENCE [LARGE SCALE GENOMIC DNA]</scope>
    <source>
        <strain evidence="2 3">D-24</strain>
    </source>
</reference>
<dbReference type="Proteomes" id="UP000070138">
    <property type="component" value="Unassembled WGS sequence"/>
</dbReference>
<dbReference type="InterPro" id="IPR019734">
    <property type="entry name" value="TPR_rpt"/>
</dbReference>
<feature type="transmembrane region" description="Helical" evidence="1">
    <location>
        <begin position="46"/>
        <end position="68"/>
    </location>
</feature>
<dbReference type="PANTHER" id="PTHR12558">
    <property type="entry name" value="CELL DIVISION CYCLE 16,23,27"/>
    <property type="match status" value="1"/>
</dbReference>
<dbReference type="STRING" id="1548749.LS48_11245"/>
<dbReference type="Gene3D" id="1.25.40.10">
    <property type="entry name" value="Tetratricopeptide repeat domain"/>
    <property type="match status" value="2"/>
</dbReference>
<dbReference type="Gene3D" id="3.40.50.10070">
    <property type="entry name" value="TolB, N-terminal domain"/>
    <property type="match status" value="1"/>
</dbReference>
<evidence type="ECO:0000313" key="3">
    <source>
        <dbReference type="Proteomes" id="UP000070138"/>
    </source>
</evidence>
<dbReference type="EMBL" id="JRWG01000006">
    <property type="protein sequence ID" value="KXN98642.1"/>
    <property type="molecule type" value="Genomic_DNA"/>
</dbReference>
<feature type="transmembrane region" description="Helical" evidence="1">
    <location>
        <begin position="20"/>
        <end position="40"/>
    </location>
</feature>
<dbReference type="OrthoDB" id="9779074at2"/>